<keyword evidence="3" id="KW-0731">Sigma factor</keyword>
<dbReference type="PANTHER" id="PTHR43133">
    <property type="entry name" value="RNA POLYMERASE ECF-TYPE SIGMA FACTO"/>
    <property type="match status" value="1"/>
</dbReference>
<organism evidence="7 8">
    <name type="scientific">Paraperlucidibaca wandonensis</name>
    <dbReference type="NCBI Taxonomy" id="1268273"/>
    <lineage>
        <taxon>Bacteria</taxon>
        <taxon>Pseudomonadati</taxon>
        <taxon>Pseudomonadota</taxon>
        <taxon>Gammaproteobacteria</taxon>
        <taxon>Moraxellales</taxon>
        <taxon>Moraxellaceae</taxon>
        <taxon>Paraperlucidibaca</taxon>
    </lineage>
</organism>
<evidence type="ECO:0000256" key="1">
    <source>
        <dbReference type="ARBA" id="ARBA00010641"/>
    </source>
</evidence>
<dbReference type="Gene3D" id="1.10.1740.10">
    <property type="match status" value="1"/>
</dbReference>
<evidence type="ECO:0000256" key="2">
    <source>
        <dbReference type="ARBA" id="ARBA00023015"/>
    </source>
</evidence>
<evidence type="ECO:0000256" key="3">
    <source>
        <dbReference type="ARBA" id="ARBA00023082"/>
    </source>
</evidence>
<dbReference type="PANTHER" id="PTHR43133:SF62">
    <property type="entry name" value="RNA POLYMERASE SIGMA FACTOR SIGZ"/>
    <property type="match status" value="1"/>
</dbReference>
<dbReference type="EMBL" id="JBHTIT010000001">
    <property type="protein sequence ID" value="MFD0950413.1"/>
    <property type="molecule type" value="Genomic_DNA"/>
</dbReference>
<sequence length="183" mass="20607">MADELADLVTRMGAGDQQAFATLYQRTSPRLFTLAISVLRNRDLAQEVLQEAFINIWRSASSYHAGKGSVQVWLNVIVRNRCIDSLRQRTSRIEEVDLVDWPELVSEQPSPLQALQTQHEATDLARCMDGLDSQQQRALTLAFFHGLSHRELAEKLAAPLGSVKSHVRRGLANLRRCLHHATI</sequence>
<dbReference type="Pfam" id="PF08281">
    <property type="entry name" value="Sigma70_r4_2"/>
    <property type="match status" value="1"/>
</dbReference>
<evidence type="ECO:0000313" key="7">
    <source>
        <dbReference type="EMBL" id="MFD0950413.1"/>
    </source>
</evidence>
<keyword evidence="8" id="KW-1185">Reference proteome</keyword>
<evidence type="ECO:0000259" key="6">
    <source>
        <dbReference type="Pfam" id="PF08281"/>
    </source>
</evidence>
<comment type="caution">
    <text evidence="7">The sequence shown here is derived from an EMBL/GenBank/DDBJ whole genome shotgun (WGS) entry which is preliminary data.</text>
</comment>
<dbReference type="CDD" id="cd06171">
    <property type="entry name" value="Sigma70_r4"/>
    <property type="match status" value="1"/>
</dbReference>
<feature type="domain" description="RNA polymerase sigma factor 70 region 4 type 2" evidence="6">
    <location>
        <begin position="123"/>
        <end position="174"/>
    </location>
</feature>
<dbReference type="InterPro" id="IPR036388">
    <property type="entry name" value="WH-like_DNA-bd_sf"/>
</dbReference>
<feature type="domain" description="RNA polymerase sigma-70 region 2" evidence="5">
    <location>
        <begin position="23"/>
        <end position="90"/>
    </location>
</feature>
<evidence type="ECO:0000313" key="8">
    <source>
        <dbReference type="Proteomes" id="UP001597044"/>
    </source>
</evidence>
<keyword evidence="4" id="KW-0804">Transcription</keyword>
<accession>A0ABW3HG19</accession>
<dbReference type="Pfam" id="PF04542">
    <property type="entry name" value="Sigma70_r2"/>
    <property type="match status" value="1"/>
</dbReference>
<comment type="similarity">
    <text evidence="1">Belongs to the sigma-70 factor family. ECF subfamily.</text>
</comment>
<dbReference type="NCBIfam" id="TIGR02937">
    <property type="entry name" value="sigma70-ECF"/>
    <property type="match status" value="1"/>
</dbReference>
<dbReference type="InterPro" id="IPR007627">
    <property type="entry name" value="RNA_pol_sigma70_r2"/>
</dbReference>
<keyword evidence="2" id="KW-0805">Transcription regulation</keyword>
<dbReference type="SUPFAM" id="SSF88946">
    <property type="entry name" value="Sigma2 domain of RNA polymerase sigma factors"/>
    <property type="match status" value="1"/>
</dbReference>
<dbReference type="SUPFAM" id="SSF88659">
    <property type="entry name" value="Sigma3 and sigma4 domains of RNA polymerase sigma factors"/>
    <property type="match status" value="1"/>
</dbReference>
<name>A0ABW3HG19_9GAMM</name>
<gene>
    <name evidence="7" type="ORF">ACFQ0F_08445</name>
</gene>
<dbReference type="Gene3D" id="1.10.10.10">
    <property type="entry name" value="Winged helix-like DNA-binding domain superfamily/Winged helix DNA-binding domain"/>
    <property type="match status" value="1"/>
</dbReference>
<proteinExistence type="inferred from homology"/>
<dbReference type="InterPro" id="IPR013324">
    <property type="entry name" value="RNA_pol_sigma_r3/r4-like"/>
</dbReference>
<dbReference type="Proteomes" id="UP001597044">
    <property type="component" value="Unassembled WGS sequence"/>
</dbReference>
<dbReference type="InterPro" id="IPR014284">
    <property type="entry name" value="RNA_pol_sigma-70_dom"/>
</dbReference>
<protein>
    <submittedName>
        <fullName evidence="7">RNA polymerase sigma factor</fullName>
    </submittedName>
</protein>
<dbReference type="InterPro" id="IPR039425">
    <property type="entry name" value="RNA_pol_sigma-70-like"/>
</dbReference>
<dbReference type="RefSeq" id="WP_340676125.1">
    <property type="nucleotide sequence ID" value="NZ_JBHTIT010000001.1"/>
</dbReference>
<dbReference type="InterPro" id="IPR013325">
    <property type="entry name" value="RNA_pol_sigma_r2"/>
</dbReference>
<evidence type="ECO:0000256" key="4">
    <source>
        <dbReference type="ARBA" id="ARBA00023163"/>
    </source>
</evidence>
<dbReference type="InterPro" id="IPR013249">
    <property type="entry name" value="RNA_pol_sigma70_r4_t2"/>
</dbReference>
<evidence type="ECO:0000259" key="5">
    <source>
        <dbReference type="Pfam" id="PF04542"/>
    </source>
</evidence>
<reference evidence="8" key="1">
    <citation type="journal article" date="2019" name="Int. J. Syst. Evol. Microbiol.">
        <title>The Global Catalogue of Microorganisms (GCM) 10K type strain sequencing project: providing services to taxonomists for standard genome sequencing and annotation.</title>
        <authorList>
            <consortium name="The Broad Institute Genomics Platform"/>
            <consortium name="The Broad Institute Genome Sequencing Center for Infectious Disease"/>
            <person name="Wu L."/>
            <person name="Ma J."/>
        </authorList>
    </citation>
    <scope>NUCLEOTIDE SEQUENCE [LARGE SCALE GENOMIC DNA]</scope>
    <source>
        <strain evidence="8">CCUG 63419</strain>
    </source>
</reference>